<reference evidence="3" key="1">
    <citation type="journal article" date="2022" name="Microbiol. Resour. Announc.">
        <title>Draft Genome Sequence of a Methanogenic Archaeon from West Spitsbergen Permafrost.</title>
        <authorList>
            <person name="Trubitsyn V."/>
            <person name="Rivkina E."/>
            <person name="Shcherbakova V."/>
        </authorList>
    </citation>
    <scope>NUCLEOTIDE SEQUENCE [LARGE SCALE GENOMIC DNA]</scope>
    <source>
        <strain evidence="3">VT</strain>
    </source>
</reference>
<dbReference type="PANTHER" id="PTHR42924">
    <property type="entry name" value="EXONUCLEASE"/>
    <property type="match status" value="1"/>
</dbReference>
<dbReference type="EMBL" id="JAIOUQ010000003">
    <property type="protein sequence ID" value="MBZ2165305.1"/>
    <property type="molecule type" value="Genomic_DNA"/>
</dbReference>
<dbReference type="Pfam" id="PF02811">
    <property type="entry name" value="PHP"/>
    <property type="match status" value="1"/>
</dbReference>
<dbReference type="Proteomes" id="UP000825933">
    <property type="component" value="Unassembled WGS sequence"/>
</dbReference>
<evidence type="ECO:0000259" key="1">
    <source>
        <dbReference type="SMART" id="SM00481"/>
    </source>
</evidence>
<proteinExistence type="predicted"/>
<dbReference type="RefSeq" id="WP_223790912.1">
    <property type="nucleotide sequence ID" value="NZ_JAIOUQ010000003.1"/>
</dbReference>
<keyword evidence="3" id="KW-1185">Reference proteome</keyword>
<dbReference type="Pfam" id="PF13263">
    <property type="entry name" value="PHP_C"/>
    <property type="match status" value="1"/>
</dbReference>
<dbReference type="SMART" id="SM00481">
    <property type="entry name" value="POLIIIAc"/>
    <property type="match status" value="1"/>
</dbReference>
<name>A0A8T5V0T1_9EURY</name>
<protein>
    <submittedName>
        <fullName evidence="2">PHP domain-containing protein</fullName>
    </submittedName>
</protein>
<accession>A0A8T5V0T1</accession>
<dbReference type="PANTHER" id="PTHR42924:SF3">
    <property type="entry name" value="POLYMERASE_HISTIDINOL PHOSPHATASE N-TERMINAL DOMAIN-CONTAINING PROTEIN"/>
    <property type="match status" value="1"/>
</dbReference>
<feature type="domain" description="Polymerase/histidinol phosphatase N-terminal" evidence="1">
    <location>
        <begin position="3"/>
        <end position="68"/>
    </location>
</feature>
<dbReference type="InterPro" id="IPR004013">
    <property type="entry name" value="PHP_dom"/>
</dbReference>
<dbReference type="SUPFAM" id="SSF89550">
    <property type="entry name" value="PHP domain-like"/>
    <property type="match status" value="1"/>
</dbReference>
<organism evidence="2 3">
    <name type="scientific">Methanobacterium spitsbergense</name>
    <dbReference type="NCBI Taxonomy" id="2874285"/>
    <lineage>
        <taxon>Archaea</taxon>
        <taxon>Methanobacteriati</taxon>
        <taxon>Methanobacteriota</taxon>
        <taxon>Methanomada group</taxon>
        <taxon>Methanobacteria</taxon>
        <taxon>Methanobacteriales</taxon>
        <taxon>Methanobacteriaceae</taxon>
        <taxon>Methanobacterium</taxon>
    </lineage>
</organism>
<dbReference type="InterPro" id="IPR016195">
    <property type="entry name" value="Pol/histidinol_Pase-like"/>
</dbReference>
<evidence type="ECO:0000313" key="3">
    <source>
        <dbReference type="Proteomes" id="UP000825933"/>
    </source>
</evidence>
<dbReference type="GO" id="GO:0035312">
    <property type="term" value="F:5'-3' DNA exonuclease activity"/>
    <property type="evidence" value="ECO:0007669"/>
    <property type="project" value="TreeGrafter"/>
</dbReference>
<evidence type="ECO:0000313" key="2">
    <source>
        <dbReference type="EMBL" id="MBZ2165305.1"/>
    </source>
</evidence>
<dbReference type="CDD" id="cd07432">
    <property type="entry name" value="PHP_HisPPase"/>
    <property type="match status" value="1"/>
</dbReference>
<dbReference type="Gene3D" id="3.20.20.140">
    <property type="entry name" value="Metal-dependent hydrolases"/>
    <property type="match status" value="1"/>
</dbReference>
<dbReference type="InterPro" id="IPR003141">
    <property type="entry name" value="Pol/His_phosphatase_N"/>
</dbReference>
<gene>
    <name evidence="2" type="ORF">K8N75_04525</name>
</gene>
<dbReference type="AlphaFoldDB" id="A0A8T5V0T1"/>
<dbReference type="GO" id="GO:0004534">
    <property type="term" value="F:5'-3' RNA exonuclease activity"/>
    <property type="evidence" value="ECO:0007669"/>
    <property type="project" value="TreeGrafter"/>
</dbReference>
<dbReference type="InterPro" id="IPR052018">
    <property type="entry name" value="PHP_domain"/>
</dbReference>
<sequence length="212" mass="23638">MKYDFHTHTKYSSDGYMEPKMLVKVAAKAGLSGVAVTDHNTIKGGLNAKKLATNEIEIIVGSEILTDRGEVTGIFLTEEIEKTCFLDVVEEIKAQNGIVILPHPFDGIRSTSFHPDPQDVKFIDSMEVFNSRCVRQIYNDMARNYALENDLEIIAGSDAHFENEIGNAGVKTESDNIREAVLNSDFTVFGKRSNIINPVTTKLLKIWRGSNR</sequence>
<comment type="caution">
    <text evidence="2">The sequence shown here is derived from an EMBL/GenBank/DDBJ whole genome shotgun (WGS) entry which is preliminary data.</text>
</comment>